<evidence type="ECO:0000256" key="2">
    <source>
        <dbReference type="ARBA" id="ARBA00022473"/>
    </source>
</evidence>
<accession>A0ABD0Y2U6</accession>
<evidence type="ECO:0000256" key="5">
    <source>
        <dbReference type="ARBA" id="ARBA00023015"/>
    </source>
</evidence>
<keyword evidence="5" id="KW-0805">Transcription regulation</keyword>
<organism evidence="10 11">
    <name type="scientific">Ranatra chinensis</name>
    <dbReference type="NCBI Taxonomy" id="642074"/>
    <lineage>
        <taxon>Eukaryota</taxon>
        <taxon>Metazoa</taxon>
        <taxon>Ecdysozoa</taxon>
        <taxon>Arthropoda</taxon>
        <taxon>Hexapoda</taxon>
        <taxon>Insecta</taxon>
        <taxon>Pterygota</taxon>
        <taxon>Neoptera</taxon>
        <taxon>Paraneoptera</taxon>
        <taxon>Hemiptera</taxon>
        <taxon>Heteroptera</taxon>
        <taxon>Panheteroptera</taxon>
        <taxon>Nepomorpha</taxon>
        <taxon>Nepidae</taxon>
        <taxon>Ranatrinae</taxon>
        <taxon>Ranatra</taxon>
    </lineage>
</organism>
<dbReference type="CDD" id="cd11430">
    <property type="entry name" value="bHLH_TS_ATOH1_like"/>
    <property type="match status" value="1"/>
</dbReference>
<keyword evidence="11" id="KW-1185">Reference proteome</keyword>
<keyword evidence="3" id="KW-0221">Differentiation</keyword>
<dbReference type="SMART" id="SM00353">
    <property type="entry name" value="HLH"/>
    <property type="match status" value="1"/>
</dbReference>
<dbReference type="GO" id="GO:0016360">
    <property type="term" value="P:sensory organ precursor cell fate determination"/>
    <property type="evidence" value="ECO:0007669"/>
    <property type="project" value="UniProtKB-ARBA"/>
</dbReference>
<evidence type="ECO:0000256" key="8">
    <source>
        <dbReference type="SAM" id="MobiDB-lite"/>
    </source>
</evidence>
<dbReference type="GO" id="GO:0005634">
    <property type="term" value="C:nucleus"/>
    <property type="evidence" value="ECO:0007669"/>
    <property type="project" value="UniProtKB-SubCell"/>
</dbReference>
<dbReference type="AlphaFoldDB" id="A0ABD0Y2U6"/>
<dbReference type="FunFam" id="4.10.280.10:FF:000025">
    <property type="entry name" value="protein atonal homolog 7"/>
    <property type="match status" value="1"/>
</dbReference>
<evidence type="ECO:0000256" key="1">
    <source>
        <dbReference type="ARBA" id="ARBA00004123"/>
    </source>
</evidence>
<feature type="region of interest" description="Disordered" evidence="8">
    <location>
        <begin position="41"/>
        <end position="84"/>
    </location>
</feature>
<dbReference type="Pfam" id="PF00010">
    <property type="entry name" value="HLH"/>
    <property type="match status" value="1"/>
</dbReference>
<dbReference type="SUPFAM" id="SSF47459">
    <property type="entry name" value="HLH, helix-loop-helix DNA-binding domain"/>
    <property type="match status" value="1"/>
</dbReference>
<evidence type="ECO:0000256" key="6">
    <source>
        <dbReference type="ARBA" id="ARBA00023163"/>
    </source>
</evidence>
<evidence type="ECO:0000256" key="7">
    <source>
        <dbReference type="ARBA" id="ARBA00023242"/>
    </source>
</evidence>
<name>A0ABD0Y2U6_9HEMI</name>
<keyword evidence="2" id="KW-0217">Developmental protein</keyword>
<dbReference type="PROSITE" id="PS50888">
    <property type="entry name" value="BHLH"/>
    <property type="match status" value="1"/>
</dbReference>
<dbReference type="InterPro" id="IPR011598">
    <property type="entry name" value="bHLH_dom"/>
</dbReference>
<dbReference type="PANTHER" id="PTHR19290">
    <property type="entry name" value="BASIC HELIX-LOOP-HELIX PROTEIN NEUROGENIN-RELATED"/>
    <property type="match status" value="1"/>
</dbReference>
<protein>
    <recommendedName>
        <fullName evidence="9">BHLH domain-containing protein</fullName>
    </recommendedName>
</protein>
<evidence type="ECO:0000259" key="9">
    <source>
        <dbReference type="PROSITE" id="PS50888"/>
    </source>
</evidence>
<dbReference type="EMBL" id="JBFDAA010000015">
    <property type="protein sequence ID" value="KAL1117756.1"/>
    <property type="molecule type" value="Genomic_DNA"/>
</dbReference>
<comment type="caution">
    <text evidence="10">The sequence shown here is derived from an EMBL/GenBank/DDBJ whole genome shotgun (WGS) entry which is preliminary data.</text>
</comment>
<proteinExistence type="predicted"/>
<keyword evidence="4" id="KW-0524">Neurogenesis</keyword>
<dbReference type="Gene3D" id="4.10.280.10">
    <property type="entry name" value="Helix-loop-helix DNA-binding domain"/>
    <property type="match status" value="1"/>
</dbReference>
<keyword evidence="6" id="KW-0804">Transcription</keyword>
<feature type="domain" description="BHLH" evidence="9">
    <location>
        <begin position="84"/>
        <end position="136"/>
    </location>
</feature>
<gene>
    <name evidence="10" type="ORF">AAG570_004071</name>
</gene>
<evidence type="ECO:0000256" key="3">
    <source>
        <dbReference type="ARBA" id="ARBA00022782"/>
    </source>
</evidence>
<dbReference type="InterPro" id="IPR050359">
    <property type="entry name" value="bHLH_transcription_factors"/>
</dbReference>
<sequence>MSGDRQAWSCQEPGVLWEQVEAPQHTYWEDEVTGSELSWSGPAREEAALETVGPSRTSSSRSAARRRRQQEAALRQPSPSVMRQRRLAANARERRRMNGLNEAFDRLREVIPSIGADHKLSKFETLQMAQTYISALCDLLNR</sequence>
<comment type="subcellular location">
    <subcellularLocation>
        <location evidence="1">Nucleus</location>
    </subcellularLocation>
</comment>
<dbReference type="GO" id="GO:0046982">
    <property type="term" value="F:protein heterodimerization activity"/>
    <property type="evidence" value="ECO:0007669"/>
    <property type="project" value="UniProtKB-ARBA"/>
</dbReference>
<evidence type="ECO:0000256" key="4">
    <source>
        <dbReference type="ARBA" id="ARBA00022902"/>
    </source>
</evidence>
<keyword evidence="7" id="KW-0539">Nucleus</keyword>
<evidence type="ECO:0000313" key="10">
    <source>
        <dbReference type="EMBL" id="KAL1117756.1"/>
    </source>
</evidence>
<evidence type="ECO:0000313" key="11">
    <source>
        <dbReference type="Proteomes" id="UP001558652"/>
    </source>
</evidence>
<dbReference type="InterPro" id="IPR036638">
    <property type="entry name" value="HLH_DNA-bd_sf"/>
</dbReference>
<dbReference type="Proteomes" id="UP001558652">
    <property type="component" value="Unassembled WGS sequence"/>
</dbReference>
<reference evidence="10 11" key="1">
    <citation type="submission" date="2024-07" db="EMBL/GenBank/DDBJ databases">
        <title>Chromosome-level genome assembly of the water stick insect Ranatra chinensis (Heteroptera: Nepidae).</title>
        <authorList>
            <person name="Liu X."/>
        </authorList>
    </citation>
    <scope>NUCLEOTIDE SEQUENCE [LARGE SCALE GENOMIC DNA]</scope>
    <source>
        <strain evidence="10">Cailab_2021Rc</strain>
        <tissue evidence="10">Muscle</tissue>
    </source>
</reference>
<dbReference type="PANTHER" id="PTHR19290:SF162">
    <property type="entry name" value="TRANSCRIPTION FACTOR ATOH7"/>
    <property type="match status" value="1"/>
</dbReference>
<dbReference type="GO" id="GO:0007399">
    <property type="term" value="P:nervous system development"/>
    <property type="evidence" value="ECO:0007669"/>
    <property type="project" value="UniProtKB-KW"/>
</dbReference>